<accession>A0ABS8T2N9</accession>
<dbReference type="EMBL" id="JACEIK010001065">
    <property type="protein sequence ID" value="MCD7465626.1"/>
    <property type="molecule type" value="Genomic_DNA"/>
</dbReference>
<evidence type="ECO:0000313" key="2">
    <source>
        <dbReference type="EMBL" id="MCD7465626.1"/>
    </source>
</evidence>
<evidence type="ECO:0000256" key="1">
    <source>
        <dbReference type="SAM" id="MobiDB-lite"/>
    </source>
</evidence>
<feature type="compositionally biased region" description="Polar residues" evidence="1">
    <location>
        <begin position="176"/>
        <end position="186"/>
    </location>
</feature>
<sequence length="240" mass="26706">MMKVPSALILEGHPHPSFQFFFFPFLYVFAQSSISFAGHLAELERVLETTSSSSSTSSSSVVVENLRAYLQIIDVASILRLDYDISDHAFQPFRDCSSATCLRNRVLKRLLPLSLLLCTLSGKLKSQEHSRSRQLTLVKQSSINAFLQPRNPISRSSTPRVDLVEGTSSERDKPTKPTTIRCISSDQRQGGLLHKDNINTTQISWPPPFWKPQAPAEGGVTTATEKSQNATQEMEIDLAI</sequence>
<protein>
    <submittedName>
        <fullName evidence="2">Uncharacterized protein</fullName>
    </submittedName>
</protein>
<name>A0ABS8T2N9_DATST</name>
<proteinExistence type="predicted"/>
<comment type="caution">
    <text evidence="2">The sequence shown here is derived from an EMBL/GenBank/DDBJ whole genome shotgun (WGS) entry which is preliminary data.</text>
</comment>
<feature type="compositionally biased region" description="Polar residues" evidence="1">
    <location>
        <begin position="149"/>
        <end position="159"/>
    </location>
</feature>
<dbReference type="Gene3D" id="1.10.472.10">
    <property type="entry name" value="Cyclin-like"/>
    <property type="match status" value="1"/>
</dbReference>
<dbReference type="Proteomes" id="UP000823775">
    <property type="component" value="Unassembled WGS sequence"/>
</dbReference>
<feature type="compositionally biased region" description="Polar residues" evidence="1">
    <location>
        <begin position="221"/>
        <end position="232"/>
    </location>
</feature>
<gene>
    <name evidence="2" type="ORF">HAX54_001641</name>
</gene>
<feature type="region of interest" description="Disordered" evidence="1">
    <location>
        <begin position="214"/>
        <end position="240"/>
    </location>
</feature>
<organism evidence="2 3">
    <name type="scientific">Datura stramonium</name>
    <name type="common">Jimsonweed</name>
    <name type="synonym">Common thornapple</name>
    <dbReference type="NCBI Taxonomy" id="4076"/>
    <lineage>
        <taxon>Eukaryota</taxon>
        <taxon>Viridiplantae</taxon>
        <taxon>Streptophyta</taxon>
        <taxon>Embryophyta</taxon>
        <taxon>Tracheophyta</taxon>
        <taxon>Spermatophyta</taxon>
        <taxon>Magnoliopsida</taxon>
        <taxon>eudicotyledons</taxon>
        <taxon>Gunneridae</taxon>
        <taxon>Pentapetalae</taxon>
        <taxon>asterids</taxon>
        <taxon>lamiids</taxon>
        <taxon>Solanales</taxon>
        <taxon>Solanaceae</taxon>
        <taxon>Solanoideae</taxon>
        <taxon>Datureae</taxon>
        <taxon>Datura</taxon>
    </lineage>
</organism>
<keyword evidence="3" id="KW-1185">Reference proteome</keyword>
<feature type="region of interest" description="Disordered" evidence="1">
    <location>
        <begin position="149"/>
        <end position="186"/>
    </location>
</feature>
<evidence type="ECO:0000313" key="3">
    <source>
        <dbReference type="Proteomes" id="UP000823775"/>
    </source>
</evidence>
<reference evidence="2 3" key="1">
    <citation type="journal article" date="2021" name="BMC Genomics">
        <title>Datura genome reveals duplications of psychoactive alkaloid biosynthetic genes and high mutation rate following tissue culture.</title>
        <authorList>
            <person name="Rajewski A."/>
            <person name="Carter-House D."/>
            <person name="Stajich J."/>
            <person name="Litt A."/>
        </authorList>
    </citation>
    <scope>NUCLEOTIDE SEQUENCE [LARGE SCALE GENOMIC DNA]</scope>
    <source>
        <strain evidence="2">AR-01</strain>
    </source>
</reference>